<dbReference type="EMBL" id="CAJRAF010000002">
    <property type="protein sequence ID" value="CAG5002236.1"/>
    <property type="molecule type" value="Genomic_DNA"/>
</dbReference>
<comment type="caution">
    <text evidence="7">The sequence shown here is derived from an EMBL/GenBank/DDBJ whole genome shotgun (WGS) entry which is preliminary data.</text>
</comment>
<dbReference type="PANTHER" id="PTHR46580:SF4">
    <property type="entry name" value="ATP_GTP-BINDING PROTEIN"/>
    <property type="match status" value="1"/>
</dbReference>
<evidence type="ECO:0000256" key="4">
    <source>
        <dbReference type="ARBA" id="ARBA00023004"/>
    </source>
</evidence>
<dbReference type="RefSeq" id="WP_215239412.1">
    <property type="nucleotide sequence ID" value="NZ_CAJRAF010000002.1"/>
</dbReference>
<dbReference type="InterPro" id="IPR028994">
    <property type="entry name" value="Integrin_alpha_N"/>
</dbReference>
<name>A0A916JEY7_9BACT</name>
<dbReference type="InterPro" id="IPR009056">
    <property type="entry name" value="Cyt_c-like_dom"/>
</dbReference>
<dbReference type="InterPro" id="IPR036909">
    <property type="entry name" value="Cyt_c-like_dom_sf"/>
</dbReference>
<dbReference type="Gene3D" id="1.10.760.10">
    <property type="entry name" value="Cytochrome c-like domain"/>
    <property type="match status" value="1"/>
</dbReference>
<dbReference type="PANTHER" id="PTHR46580">
    <property type="entry name" value="SENSOR KINASE-RELATED"/>
    <property type="match status" value="1"/>
</dbReference>
<evidence type="ECO:0000256" key="2">
    <source>
        <dbReference type="ARBA" id="ARBA00022723"/>
    </source>
</evidence>
<gene>
    <name evidence="7" type="ORF">DYBT9275_02846</name>
</gene>
<keyword evidence="8" id="KW-1185">Reference proteome</keyword>
<sequence>MLIFRAGAAIFFCVWVTSLSVKQGNEESLPVSHTELSLQADSTMDGKKLAMQYCAGCHLFPAPDLLDKKTWVGRVLPNMALRLGVRKPGEDPYVGQPAGEEKLMRELNVYPETAMLSEEAWEKIVAYYEKEAPEEPLPQKSIPAVADTLPLFKTAHITIGDKSAPKTTMLKFDPGTSQLYVGDDQQALYVLDSQFQLKDTWWVDTAPVDIDFPKNAPPRLLTIGIFSPSEQKLGRLMSLDRAGKSAATVNIQSLPRPVQFSTGDLNMDGKEDVVIAGFGNNSGKLFWYNGFDPSKENILKALPGARRTEILDINKDKKPDVIALMAQAREQVSIFYNLGNGKFREKVVLQFPPSYGTSYFELADFNKDGFQDILLTNGDNWDYSAIAKNYHGVRIYLNDGRDNFREAWFYPLYGASKAVARDFDNDGDLDIAATSFYSDLNNPQHGFLYLSNEGKMNFKAFSTPMAVSGKWMTMEVADFDKDGDLDIVLGSYFQTIGEMTKLIFQGVTSFPQLMVLTNQKK</sequence>
<evidence type="ECO:0000313" key="8">
    <source>
        <dbReference type="Proteomes" id="UP000680038"/>
    </source>
</evidence>
<dbReference type="GO" id="GO:0009055">
    <property type="term" value="F:electron transfer activity"/>
    <property type="evidence" value="ECO:0007669"/>
    <property type="project" value="InterPro"/>
</dbReference>
<keyword evidence="1 5" id="KW-0349">Heme</keyword>
<dbReference type="GO" id="GO:0046872">
    <property type="term" value="F:metal ion binding"/>
    <property type="evidence" value="ECO:0007669"/>
    <property type="project" value="UniProtKB-KW"/>
</dbReference>
<reference evidence="7" key="1">
    <citation type="submission" date="2021-04" db="EMBL/GenBank/DDBJ databases">
        <authorList>
            <person name="Rodrigo-Torres L."/>
            <person name="Arahal R. D."/>
            <person name="Lucena T."/>
        </authorList>
    </citation>
    <scope>NUCLEOTIDE SEQUENCE</scope>
    <source>
        <strain evidence="7">CECT 9275</strain>
    </source>
</reference>
<evidence type="ECO:0000256" key="5">
    <source>
        <dbReference type="PROSITE-ProRule" id="PRU00433"/>
    </source>
</evidence>
<proteinExistence type="predicted"/>
<dbReference type="Pfam" id="PF13517">
    <property type="entry name" value="FG-GAP_3"/>
    <property type="match status" value="2"/>
</dbReference>
<dbReference type="Proteomes" id="UP000680038">
    <property type="component" value="Unassembled WGS sequence"/>
</dbReference>
<feature type="domain" description="Cytochrome c" evidence="6">
    <location>
        <begin position="41"/>
        <end position="132"/>
    </location>
</feature>
<keyword evidence="3" id="KW-0732">Signal</keyword>
<dbReference type="InterPro" id="IPR013517">
    <property type="entry name" value="FG-GAP"/>
</dbReference>
<organism evidence="7 8">
    <name type="scientific">Dyadobacter helix</name>
    <dbReference type="NCBI Taxonomy" id="2822344"/>
    <lineage>
        <taxon>Bacteria</taxon>
        <taxon>Pseudomonadati</taxon>
        <taxon>Bacteroidota</taxon>
        <taxon>Cytophagia</taxon>
        <taxon>Cytophagales</taxon>
        <taxon>Spirosomataceae</taxon>
        <taxon>Dyadobacter</taxon>
    </lineage>
</organism>
<evidence type="ECO:0000259" key="6">
    <source>
        <dbReference type="PROSITE" id="PS51007"/>
    </source>
</evidence>
<evidence type="ECO:0000256" key="1">
    <source>
        <dbReference type="ARBA" id="ARBA00022617"/>
    </source>
</evidence>
<evidence type="ECO:0000256" key="3">
    <source>
        <dbReference type="ARBA" id="ARBA00022729"/>
    </source>
</evidence>
<dbReference type="PROSITE" id="PS51007">
    <property type="entry name" value="CYTC"/>
    <property type="match status" value="1"/>
</dbReference>
<dbReference type="GO" id="GO:0020037">
    <property type="term" value="F:heme binding"/>
    <property type="evidence" value="ECO:0007669"/>
    <property type="project" value="InterPro"/>
</dbReference>
<dbReference type="Gene3D" id="2.130.10.130">
    <property type="entry name" value="Integrin alpha, N-terminal"/>
    <property type="match status" value="1"/>
</dbReference>
<keyword evidence="2 5" id="KW-0479">Metal-binding</keyword>
<evidence type="ECO:0000313" key="7">
    <source>
        <dbReference type="EMBL" id="CAG5002236.1"/>
    </source>
</evidence>
<dbReference type="AlphaFoldDB" id="A0A916JEY7"/>
<dbReference type="SUPFAM" id="SSF69318">
    <property type="entry name" value="Integrin alpha N-terminal domain"/>
    <property type="match status" value="1"/>
</dbReference>
<dbReference type="SUPFAM" id="SSF46626">
    <property type="entry name" value="Cytochrome c"/>
    <property type="match status" value="1"/>
</dbReference>
<protein>
    <recommendedName>
        <fullName evidence="6">Cytochrome c domain-containing protein</fullName>
    </recommendedName>
</protein>
<keyword evidence="4 5" id="KW-0408">Iron</keyword>
<accession>A0A916JEY7</accession>